<evidence type="ECO:0000313" key="7">
    <source>
        <dbReference type="Proteomes" id="UP000245946"/>
    </source>
</evidence>
<dbReference type="GO" id="GO:0019915">
    <property type="term" value="P:lipid storage"/>
    <property type="evidence" value="ECO:0007669"/>
    <property type="project" value="InterPro"/>
</dbReference>
<evidence type="ECO:0008006" key="8">
    <source>
        <dbReference type="Google" id="ProtNLM"/>
    </source>
</evidence>
<dbReference type="InterPro" id="IPR019363">
    <property type="entry name" value="LDAH"/>
</dbReference>
<dbReference type="PANTHER" id="PTHR13390">
    <property type="entry name" value="LIPASE"/>
    <property type="match status" value="1"/>
</dbReference>
<dbReference type="OrthoDB" id="448051at2759"/>
<dbReference type="Pfam" id="PF10230">
    <property type="entry name" value="LIDHydrolase"/>
    <property type="match status" value="1"/>
</dbReference>
<keyword evidence="4" id="KW-0378">Hydrolase</keyword>
<dbReference type="EMBL" id="KZ819288">
    <property type="protein sequence ID" value="PWN99318.1"/>
    <property type="molecule type" value="Genomic_DNA"/>
</dbReference>
<dbReference type="GeneID" id="37272641"/>
<evidence type="ECO:0000256" key="3">
    <source>
        <dbReference type="ARBA" id="ARBA00022677"/>
    </source>
</evidence>
<feature type="region of interest" description="Disordered" evidence="5">
    <location>
        <begin position="195"/>
        <end position="229"/>
    </location>
</feature>
<proteinExistence type="inferred from homology"/>
<gene>
    <name evidence="6" type="ORF">FA09DRAFT_359359</name>
</gene>
<evidence type="ECO:0000256" key="1">
    <source>
        <dbReference type="ARBA" id="ARBA00004502"/>
    </source>
</evidence>
<comment type="subcellular location">
    <subcellularLocation>
        <location evidence="1">Lipid droplet</location>
    </subcellularLocation>
</comment>
<comment type="similarity">
    <text evidence="2">Belongs to the AB hydrolase superfamily. LDAH family.</text>
</comment>
<dbReference type="GO" id="GO:0016298">
    <property type="term" value="F:lipase activity"/>
    <property type="evidence" value="ECO:0007669"/>
    <property type="project" value="InterPro"/>
</dbReference>
<dbReference type="AlphaFoldDB" id="A0A316ZE41"/>
<protein>
    <recommendedName>
        <fullName evidence="8">AB hydrolase-1 domain-containing protein</fullName>
    </recommendedName>
</protein>
<evidence type="ECO:0000313" key="6">
    <source>
        <dbReference type="EMBL" id="PWN99318.1"/>
    </source>
</evidence>
<dbReference type="GO" id="GO:0005811">
    <property type="term" value="C:lipid droplet"/>
    <property type="evidence" value="ECO:0007669"/>
    <property type="project" value="UniProtKB-SubCell"/>
</dbReference>
<feature type="compositionally biased region" description="Gly residues" evidence="5">
    <location>
        <begin position="201"/>
        <end position="215"/>
    </location>
</feature>
<dbReference type="SUPFAM" id="SSF53474">
    <property type="entry name" value="alpha/beta-Hydrolases"/>
    <property type="match status" value="1"/>
</dbReference>
<sequence length="361" mass="37688">MSLSRSSVPCSASAAAAPSLAALFDAPLRPAIGGSPALYLPALSALGPRVFVLFVCGNPGVADYYETYLRTLQCSPLLQGRLSSLCVSHRGHAASQRSTRLADQIAQQVQLLDSIRASHPSQEVKVVLIGHSVGAWIALEALKQRPEAVNAVHLLFPTVAWIGKTPNAGKLRPSCLQAKPVARRMSSFLSLRRRAEAKTGGVSGSNGGSTSGGAGHSKTASSPTPSRIPVAAASPRRLARRLAAAAAAPALVVHTSSTPNGASLAESTELELEEEAEDDGSLTEVAASSSSSDDERGDGVARRLLFKTAAPAAEEGAKWPSLTSTVCELDTPHAFCLKHGREMADVAATWLARDFETEVQE</sequence>
<feature type="region of interest" description="Disordered" evidence="5">
    <location>
        <begin position="275"/>
        <end position="298"/>
    </location>
</feature>
<name>A0A316ZE41_9BASI</name>
<dbReference type="Gene3D" id="3.40.50.1820">
    <property type="entry name" value="alpha/beta hydrolase"/>
    <property type="match status" value="1"/>
</dbReference>
<evidence type="ECO:0000256" key="5">
    <source>
        <dbReference type="SAM" id="MobiDB-lite"/>
    </source>
</evidence>
<dbReference type="InterPro" id="IPR029058">
    <property type="entry name" value="AB_hydrolase_fold"/>
</dbReference>
<keyword evidence="7" id="KW-1185">Reference proteome</keyword>
<evidence type="ECO:0000256" key="2">
    <source>
        <dbReference type="ARBA" id="ARBA00008300"/>
    </source>
</evidence>
<dbReference type="Proteomes" id="UP000245946">
    <property type="component" value="Unassembled WGS sequence"/>
</dbReference>
<accession>A0A316ZE41</accession>
<dbReference type="RefSeq" id="XP_025599597.1">
    <property type="nucleotide sequence ID" value="XM_025745097.1"/>
</dbReference>
<keyword evidence="3" id="KW-0551">Lipid droplet</keyword>
<organism evidence="6 7">
    <name type="scientific">Tilletiopsis washingtonensis</name>
    <dbReference type="NCBI Taxonomy" id="58919"/>
    <lineage>
        <taxon>Eukaryota</taxon>
        <taxon>Fungi</taxon>
        <taxon>Dikarya</taxon>
        <taxon>Basidiomycota</taxon>
        <taxon>Ustilaginomycotina</taxon>
        <taxon>Exobasidiomycetes</taxon>
        <taxon>Entylomatales</taxon>
        <taxon>Entylomatales incertae sedis</taxon>
        <taxon>Tilletiopsis</taxon>
    </lineage>
</organism>
<reference evidence="6 7" key="1">
    <citation type="journal article" date="2018" name="Mol. Biol. Evol.">
        <title>Broad Genomic Sampling Reveals a Smut Pathogenic Ancestry of the Fungal Clade Ustilaginomycotina.</title>
        <authorList>
            <person name="Kijpornyongpan T."/>
            <person name="Mondo S.J."/>
            <person name="Barry K."/>
            <person name="Sandor L."/>
            <person name="Lee J."/>
            <person name="Lipzen A."/>
            <person name="Pangilinan J."/>
            <person name="LaButti K."/>
            <person name="Hainaut M."/>
            <person name="Henrissat B."/>
            <person name="Grigoriev I.V."/>
            <person name="Spatafora J.W."/>
            <person name="Aime M.C."/>
        </authorList>
    </citation>
    <scope>NUCLEOTIDE SEQUENCE [LARGE SCALE GENOMIC DNA]</scope>
    <source>
        <strain evidence="6 7">MCA 4186</strain>
    </source>
</reference>
<dbReference type="PANTHER" id="PTHR13390:SF0">
    <property type="entry name" value="LIPID DROPLET-ASSOCIATED HYDROLASE"/>
    <property type="match status" value="1"/>
</dbReference>
<evidence type="ECO:0000256" key="4">
    <source>
        <dbReference type="ARBA" id="ARBA00022801"/>
    </source>
</evidence>